<keyword evidence="4 6" id="KW-0269">Exonuclease</keyword>
<comment type="caution">
    <text evidence="9">The sequence shown here is derived from an EMBL/GenBank/DDBJ whole genome shotgun (WGS) entry which is preliminary data.</text>
</comment>
<dbReference type="InterPro" id="IPR006310">
    <property type="entry name" value="DinG"/>
</dbReference>
<dbReference type="GO" id="GO:0008408">
    <property type="term" value="F:3'-5' exonuclease activity"/>
    <property type="evidence" value="ECO:0007669"/>
    <property type="project" value="UniProtKB-UniRule"/>
</dbReference>
<keyword evidence="5 6" id="KW-0067">ATP-binding</keyword>
<dbReference type="InterPro" id="IPR012337">
    <property type="entry name" value="RNaseH-like_sf"/>
</dbReference>
<evidence type="ECO:0000256" key="3">
    <source>
        <dbReference type="ARBA" id="ARBA00022801"/>
    </source>
</evidence>
<dbReference type="PANTHER" id="PTHR11472">
    <property type="entry name" value="DNA REPAIR DEAD HELICASE RAD3/XP-D SUBFAMILY MEMBER"/>
    <property type="match status" value="1"/>
</dbReference>
<feature type="binding site" evidence="6">
    <location>
        <begin position="283"/>
        <end position="290"/>
    </location>
    <ligand>
        <name>ATP</name>
        <dbReference type="ChEBI" id="CHEBI:30616"/>
    </ligand>
</feature>
<keyword evidence="3 6" id="KW-0378">Hydrolase</keyword>
<evidence type="ECO:0000256" key="6">
    <source>
        <dbReference type="HAMAP-Rule" id="MF_02206"/>
    </source>
</evidence>
<dbReference type="Proteomes" id="UP000247922">
    <property type="component" value="Unassembled WGS sequence"/>
</dbReference>
<gene>
    <name evidence="6 7" type="primary">dinG</name>
    <name evidence="9" type="ORF">DES38_104178</name>
</gene>
<dbReference type="GO" id="GO:0003887">
    <property type="term" value="F:DNA-directed DNA polymerase activity"/>
    <property type="evidence" value="ECO:0007669"/>
    <property type="project" value="InterPro"/>
</dbReference>
<accession>A0A2V3WHF0</accession>
<dbReference type="FunFam" id="3.30.420.10:FF:000045">
    <property type="entry name" value="3'-5' exonuclease DinG"/>
    <property type="match status" value="1"/>
</dbReference>
<dbReference type="SUPFAM" id="SSF53098">
    <property type="entry name" value="Ribonuclease H-like"/>
    <property type="match status" value="1"/>
</dbReference>
<dbReference type="GO" id="GO:0003677">
    <property type="term" value="F:DNA binding"/>
    <property type="evidence" value="ECO:0007669"/>
    <property type="project" value="InterPro"/>
</dbReference>
<evidence type="ECO:0000256" key="2">
    <source>
        <dbReference type="ARBA" id="ARBA00022741"/>
    </source>
</evidence>
<dbReference type="GO" id="GO:0003678">
    <property type="term" value="F:DNA helicase activity"/>
    <property type="evidence" value="ECO:0007669"/>
    <property type="project" value="TreeGrafter"/>
</dbReference>
<dbReference type="NCBIfam" id="TIGR01407">
    <property type="entry name" value="dinG_rel"/>
    <property type="match status" value="1"/>
</dbReference>
<dbReference type="GO" id="GO:0016818">
    <property type="term" value="F:hydrolase activity, acting on acid anhydrides, in phosphorus-containing anhydrides"/>
    <property type="evidence" value="ECO:0007669"/>
    <property type="project" value="InterPro"/>
</dbReference>
<dbReference type="NCBIfam" id="NF005981">
    <property type="entry name" value="PRK08074.1"/>
    <property type="match status" value="1"/>
</dbReference>
<dbReference type="InterPro" id="IPR006555">
    <property type="entry name" value="ATP-dep_Helicase_C"/>
</dbReference>
<evidence type="ECO:0000313" key="10">
    <source>
        <dbReference type="Proteomes" id="UP000247922"/>
    </source>
</evidence>
<dbReference type="InterPro" id="IPR045028">
    <property type="entry name" value="DinG/Rad3-like"/>
</dbReference>
<evidence type="ECO:0000256" key="7">
    <source>
        <dbReference type="RuleBase" id="RU364106"/>
    </source>
</evidence>
<evidence type="ECO:0000256" key="4">
    <source>
        <dbReference type="ARBA" id="ARBA00022839"/>
    </source>
</evidence>
<dbReference type="PROSITE" id="PS51193">
    <property type="entry name" value="HELICASE_ATP_BIND_2"/>
    <property type="match status" value="1"/>
</dbReference>
<dbReference type="NCBIfam" id="TIGR00573">
    <property type="entry name" value="dnaq"/>
    <property type="match status" value="1"/>
</dbReference>
<dbReference type="InterPro" id="IPR014013">
    <property type="entry name" value="Helic_SF1/SF2_ATP-bd_DinG/Rad3"/>
</dbReference>
<organism evidence="9 10">
    <name type="scientific">Streptohalobacillus salinus</name>
    <dbReference type="NCBI Taxonomy" id="621096"/>
    <lineage>
        <taxon>Bacteria</taxon>
        <taxon>Bacillati</taxon>
        <taxon>Bacillota</taxon>
        <taxon>Bacilli</taxon>
        <taxon>Bacillales</taxon>
        <taxon>Bacillaceae</taxon>
        <taxon>Streptohalobacillus</taxon>
    </lineage>
</organism>
<dbReference type="Gene3D" id="3.30.420.10">
    <property type="entry name" value="Ribonuclease H-like superfamily/Ribonuclease H"/>
    <property type="match status" value="1"/>
</dbReference>
<dbReference type="CDD" id="cd06127">
    <property type="entry name" value="DEDDh"/>
    <property type="match status" value="1"/>
</dbReference>
<dbReference type="SMART" id="SM00491">
    <property type="entry name" value="HELICc2"/>
    <property type="match status" value="1"/>
</dbReference>
<evidence type="ECO:0000256" key="5">
    <source>
        <dbReference type="ARBA" id="ARBA00022840"/>
    </source>
</evidence>
<keyword evidence="9" id="KW-0347">Helicase</keyword>
<dbReference type="GO" id="GO:0005524">
    <property type="term" value="F:ATP binding"/>
    <property type="evidence" value="ECO:0007669"/>
    <property type="project" value="UniProtKB-UniRule"/>
</dbReference>
<dbReference type="AlphaFoldDB" id="A0A2V3WHF0"/>
<dbReference type="SUPFAM" id="SSF52540">
    <property type="entry name" value="P-loop containing nucleoside triphosphate hydrolases"/>
    <property type="match status" value="1"/>
</dbReference>
<dbReference type="GO" id="GO:0006260">
    <property type="term" value="P:DNA replication"/>
    <property type="evidence" value="ECO:0007669"/>
    <property type="project" value="InterPro"/>
</dbReference>
<dbReference type="EC" id="3.1.-.-" evidence="6 7"/>
<sequence length="901" mass="103674">MNRFVVVDLETTGNQAQKKDRIIEIGMVVYQDHQIVDTFQQLLDPDKHISRFITHLTGISNEMVMGQPSFDDIAPTVRDLLKDSYFVAHNVPFDLGFLNAEFERCGITPIQPKIIDTVELSRMLLPESSSFKLSNLSEQLNLAHDSPHRALSDAYVTARLLEVLLNKIARLPLTTLKRLIPFVGRLKSDLTAIFEQAKAEHETSKTKEAHALQYDFLHGLAVKKHEFVAGKEEKLAAFGEYLDRFLQAESRPFTGYQYRPGQRLMAEAIFHAFTSQTHAYIEAGTGIGKTLAYLFPAIYFAKQQKETVWVSTYLNQLQSQIVDQELPRLQAFFPFPVQVTVLKGKKHYLNIKRFSERLFDDRFSNYEQLLTKCILLVWLTETATGDIDEIKLPRGGEAFFLQVSCRFDTFLDDTDATDPSFYRRTLRSVEGADLVIVNHALLSHLKRINHEIVDKMQHLIVDEAHHFPSVVEKELGQVLTDQSLQQVITQTQQVVDLSACQDEVTYLMYEYDQLMQLLASTNGLKNYQESVSQVKHQQRLDDPVFFDLAIEMSRRVEHMIIDLIKLSPQLNKHPIVELWMDLKHQLHSFFLTPIDAWYRWVEVEDLASKRRVYLQSRPKAIDASLKALFIDQLKTLVLTSATLSVQGSFNYLHQQFGTDAQSVKSYKIPVDFPIEEQVRLLIPNDFPLMNDRDLNPYIEAVAETVFSLAEITKGRMLILFNSYQMLRKTYFLLKELFEDDYVLIAQGISSGSHERLKKSFQQFDQTILLGTNAFWEGLDLPGDDLECVVITRLPFDSPDLPIVKGKQEDLEKLGKNSFTHLSLPDAVLRFKQGFGRLIRSESDRGIIFVCDDRLMTKRYGKAFIDSIPAVPTYHRRTTECLELTEQFLQAGRYKQQNNRNS</sequence>
<keyword evidence="2 6" id="KW-0547">Nucleotide-binding</keyword>
<dbReference type="PANTHER" id="PTHR11472:SF34">
    <property type="entry name" value="REGULATOR OF TELOMERE ELONGATION HELICASE 1"/>
    <property type="match status" value="1"/>
</dbReference>
<dbReference type="Gene3D" id="3.40.50.300">
    <property type="entry name" value="P-loop containing nucleotide triphosphate hydrolases"/>
    <property type="match status" value="2"/>
</dbReference>
<keyword evidence="10" id="KW-1185">Reference proteome</keyword>
<dbReference type="InterPro" id="IPR027417">
    <property type="entry name" value="P-loop_NTPase"/>
</dbReference>
<dbReference type="EMBL" id="QJJR01000004">
    <property type="protein sequence ID" value="PXW91745.1"/>
    <property type="molecule type" value="Genomic_DNA"/>
</dbReference>
<dbReference type="InterPro" id="IPR006054">
    <property type="entry name" value="DnaQ"/>
</dbReference>
<dbReference type="InterPro" id="IPR036397">
    <property type="entry name" value="RNaseH_sf"/>
</dbReference>
<dbReference type="Pfam" id="PF13307">
    <property type="entry name" value="Helicase_C_2"/>
    <property type="match status" value="1"/>
</dbReference>
<proteinExistence type="inferred from homology"/>
<reference evidence="9 10" key="1">
    <citation type="submission" date="2018-05" db="EMBL/GenBank/DDBJ databases">
        <title>Genomic Encyclopedia of Type Strains, Phase IV (KMG-IV): sequencing the most valuable type-strain genomes for metagenomic binning, comparative biology and taxonomic classification.</title>
        <authorList>
            <person name="Goeker M."/>
        </authorList>
    </citation>
    <scope>NUCLEOTIDE SEQUENCE [LARGE SCALE GENOMIC DNA]</scope>
    <source>
        <strain evidence="9 10">DSM 22440</strain>
    </source>
</reference>
<protein>
    <recommendedName>
        <fullName evidence="6 7">3'-5' exonuclease DinG</fullName>
        <ecNumber evidence="6 7">3.1.-.-</ecNumber>
    </recommendedName>
</protein>
<dbReference type="InterPro" id="IPR013520">
    <property type="entry name" value="Ribonucl_H"/>
</dbReference>
<comment type="function">
    <text evidence="6 7">3'-5' exonuclease.</text>
</comment>
<evidence type="ECO:0000256" key="1">
    <source>
        <dbReference type="ARBA" id="ARBA00022722"/>
    </source>
</evidence>
<comment type="similarity">
    <text evidence="6 7">Belongs to the helicase family. DinG subfamily. Type 2 sub-subfamily.</text>
</comment>
<dbReference type="Pfam" id="PF00929">
    <property type="entry name" value="RNase_T"/>
    <property type="match status" value="1"/>
</dbReference>
<keyword evidence="1 6" id="KW-0540">Nuclease</keyword>
<evidence type="ECO:0000259" key="8">
    <source>
        <dbReference type="PROSITE" id="PS51193"/>
    </source>
</evidence>
<evidence type="ECO:0000313" key="9">
    <source>
        <dbReference type="EMBL" id="PXW91745.1"/>
    </source>
</evidence>
<feature type="short sequence motif" description="DEAH box" evidence="6">
    <location>
        <begin position="462"/>
        <end position="465"/>
    </location>
</feature>
<name>A0A2V3WHF0_9BACI</name>
<feature type="domain" description="Helicase ATP-binding" evidence="8">
    <location>
        <begin position="248"/>
        <end position="543"/>
    </location>
</feature>
<dbReference type="SMART" id="SM00479">
    <property type="entry name" value="EXOIII"/>
    <property type="match status" value="1"/>
</dbReference>
<dbReference type="HAMAP" id="MF_02206">
    <property type="entry name" value="DinG_exonucl"/>
    <property type="match status" value="1"/>
</dbReference>
<dbReference type="RefSeq" id="WP_170114340.1">
    <property type="nucleotide sequence ID" value="NZ_QJJR01000004.1"/>
</dbReference>